<evidence type="ECO:0000313" key="6">
    <source>
        <dbReference type="EMBL" id="GGO85539.1"/>
    </source>
</evidence>
<dbReference type="RefSeq" id="WP_229662565.1">
    <property type="nucleotide sequence ID" value="NZ_BMNI01000001.1"/>
</dbReference>
<evidence type="ECO:0000313" key="7">
    <source>
        <dbReference type="Proteomes" id="UP000655410"/>
    </source>
</evidence>
<dbReference type="Gene3D" id="1.20.5.1930">
    <property type="match status" value="1"/>
</dbReference>
<dbReference type="InterPro" id="IPR011712">
    <property type="entry name" value="Sig_transdc_His_kin_sub3_dim/P"/>
</dbReference>
<evidence type="ECO:0000256" key="2">
    <source>
        <dbReference type="ARBA" id="ARBA00022777"/>
    </source>
</evidence>
<evidence type="ECO:0000259" key="5">
    <source>
        <dbReference type="Pfam" id="PF07730"/>
    </source>
</evidence>
<dbReference type="InterPro" id="IPR003594">
    <property type="entry name" value="HATPase_dom"/>
</dbReference>
<reference evidence="7" key="1">
    <citation type="journal article" date="2019" name="Int. J. Syst. Evol. Microbiol.">
        <title>The Global Catalogue of Microorganisms (GCM) 10K type strain sequencing project: providing services to taxonomists for standard genome sequencing and annotation.</title>
        <authorList>
            <consortium name="The Broad Institute Genomics Platform"/>
            <consortium name="The Broad Institute Genome Sequencing Center for Infectious Disease"/>
            <person name="Wu L."/>
            <person name="Ma J."/>
        </authorList>
    </citation>
    <scope>NUCLEOTIDE SEQUENCE [LARGE SCALE GENOMIC DNA]</scope>
    <source>
        <strain evidence="7">CGMCC 4.7371</strain>
    </source>
</reference>
<comment type="caution">
    <text evidence="6">The sequence shown here is derived from an EMBL/GenBank/DDBJ whole genome shotgun (WGS) entry which is preliminary data.</text>
</comment>
<feature type="domain" description="Signal transduction histidine kinase subgroup 3 dimerisation and phosphoacceptor" evidence="5">
    <location>
        <begin position="238"/>
        <end position="303"/>
    </location>
</feature>
<dbReference type="Pfam" id="PF07730">
    <property type="entry name" value="HisKA_3"/>
    <property type="match status" value="1"/>
</dbReference>
<evidence type="ECO:0000256" key="1">
    <source>
        <dbReference type="ARBA" id="ARBA00022679"/>
    </source>
</evidence>
<proteinExistence type="predicted"/>
<keyword evidence="1" id="KW-0808">Transferase</keyword>
<evidence type="ECO:0000259" key="4">
    <source>
        <dbReference type="Pfam" id="PF02518"/>
    </source>
</evidence>
<name>A0ABQ2N5Q6_9ACTN</name>
<dbReference type="Pfam" id="PF02518">
    <property type="entry name" value="HATPase_c"/>
    <property type="match status" value="1"/>
</dbReference>
<accession>A0ABQ2N5Q6</accession>
<keyword evidence="2 6" id="KW-0418">Kinase</keyword>
<keyword evidence="3" id="KW-0902">Two-component regulatory system</keyword>
<protein>
    <submittedName>
        <fullName evidence="6">Histidine kinase</fullName>
    </submittedName>
</protein>
<dbReference type="EMBL" id="BMNI01000001">
    <property type="protein sequence ID" value="GGO85539.1"/>
    <property type="molecule type" value="Genomic_DNA"/>
</dbReference>
<gene>
    <name evidence="6" type="ORF">GCM10011584_05740</name>
</gene>
<organism evidence="6 7">
    <name type="scientific">Nocardioides phosphati</name>
    <dbReference type="NCBI Taxonomy" id="1867775"/>
    <lineage>
        <taxon>Bacteria</taxon>
        <taxon>Bacillati</taxon>
        <taxon>Actinomycetota</taxon>
        <taxon>Actinomycetes</taxon>
        <taxon>Propionibacteriales</taxon>
        <taxon>Nocardioidaceae</taxon>
        <taxon>Nocardioides</taxon>
    </lineage>
</organism>
<evidence type="ECO:0000256" key="3">
    <source>
        <dbReference type="ARBA" id="ARBA00023012"/>
    </source>
</evidence>
<sequence>MEQLQEPPPALAPDLAALTGVRSGKRTYYSEFQRSNERLARAVAAMDSISGALVHPVEGPRLLLEKIISVAQHHLQATWVLLALAGSALPGTRPRFLAIDATGRILDSVADLPEGAGAAWLEAAHDRLRPPRLGADGLVWVQMELEGEPVGLVAACPDPDLDTEPADLSVLHILANLAAVALHTADLYRNGLAEQTRAQRLYDEVSAQTRTLAVRTEELRTAEQRLRVADQRELVENERRRIALELHDSVAQTVLSAGLVLEVLRDQVDRERQDHLSTELDNVRGLMVKATEQLRSVIYALHHARTADDVASLPELVSEVAAQHRPHLAVRLRVEGTPVPLGTATEHALARTAGEALFNVAMHSGATRAQVLLRYTSDVVVLRVSDDGDGDPTAMRRTVRLARRGTADGRHRGLVSMALRAEALGGTFTIRRARAGGVCIESRIPLVSSLPDHHSPSGGLP</sequence>
<dbReference type="InterPro" id="IPR036890">
    <property type="entry name" value="HATPase_C_sf"/>
</dbReference>
<dbReference type="InterPro" id="IPR050482">
    <property type="entry name" value="Sensor_HK_TwoCompSys"/>
</dbReference>
<dbReference type="CDD" id="cd16917">
    <property type="entry name" value="HATPase_UhpB-NarQ-NarX-like"/>
    <property type="match status" value="1"/>
</dbReference>
<dbReference type="SUPFAM" id="SSF55874">
    <property type="entry name" value="ATPase domain of HSP90 chaperone/DNA topoisomerase II/histidine kinase"/>
    <property type="match status" value="1"/>
</dbReference>
<dbReference type="Gene3D" id="3.30.565.10">
    <property type="entry name" value="Histidine kinase-like ATPase, C-terminal domain"/>
    <property type="match status" value="1"/>
</dbReference>
<dbReference type="Proteomes" id="UP000655410">
    <property type="component" value="Unassembled WGS sequence"/>
</dbReference>
<dbReference type="GO" id="GO:0016301">
    <property type="term" value="F:kinase activity"/>
    <property type="evidence" value="ECO:0007669"/>
    <property type="project" value="UniProtKB-KW"/>
</dbReference>
<dbReference type="PANTHER" id="PTHR24421">
    <property type="entry name" value="NITRATE/NITRITE SENSOR PROTEIN NARX-RELATED"/>
    <property type="match status" value="1"/>
</dbReference>
<feature type="domain" description="Histidine kinase/HSP90-like ATPase" evidence="4">
    <location>
        <begin position="346"/>
        <end position="446"/>
    </location>
</feature>
<keyword evidence="7" id="KW-1185">Reference proteome</keyword>